<dbReference type="InterPro" id="IPR000734">
    <property type="entry name" value="TAG_lipase"/>
</dbReference>
<dbReference type="SUPFAM" id="SSF53474">
    <property type="entry name" value="alpha/beta-Hydrolases"/>
    <property type="match status" value="1"/>
</dbReference>
<evidence type="ECO:0000256" key="4">
    <source>
        <dbReference type="RuleBase" id="RU004262"/>
    </source>
</evidence>
<dbReference type="KEGG" id="tut:107367319"/>
<accession>T1KTK9</accession>
<dbReference type="GO" id="GO:0016298">
    <property type="term" value="F:lipase activity"/>
    <property type="evidence" value="ECO:0007669"/>
    <property type="project" value="InterPro"/>
</dbReference>
<sequence>MIMFQLSIFIIVMVALLTKSDEEVCYDIIDCFEGLTVFNKTYLPEPPEKIATSFRVFTKPNPFRFKEIHYRNESSLSLVKKSSPIVFIIHGWVIASDSLMYIQLRHELFNQYETVVSVDWRNGADADSYPQSAVNTAIVGRETGYLIKLLLDKREIEPDQVYLIGFSLGAHVAGAAGRWLSNKYSSKVARITALDGAGPLIGGTKYSLKIGDAALVDAIHTNGGDIENQFIGHLGYASPLGDLDFFPNGGQDQPNCAKNTADVTCNHHAAIYYYISSIKTCSYVATKCNSWSTYLQGNCSYPDTMTARMGFYSFQSQYRGSFYLVTSEFSPYCEVNRKQKFPFSRLNDPEKN</sequence>
<evidence type="ECO:0000256" key="1">
    <source>
        <dbReference type="ARBA" id="ARBA00004613"/>
    </source>
</evidence>
<dbReference type="EMBL" id="CAEY01000544">
    <property type="status" value="NOT_ANNOTATED_CDS"/>
    <property type="molecule type" value="Genomic_DNA"/>
</dbReference>
<evidence type="ECO:0000256" key="2">
    <source>
        <dbReference type="ARBA" id="ARBA00010701"/>
    </source>
</evidence>
<organism evidence="7 8">
    <name type="scientific">Tetranychus urticae</name>
    <name type="common">Two-spotted spider mite</name>
    <dbReference type="NCBI Taxonomy" id="32264"/>
    <lineage>
        <taxon>Eukaryota</taxon>
        <taxon>Metazoa</taxon>
        <taxon>Ecdysozoa</taxon>
        <taxon>Arthropoda</taxon>
        <taxon>Chelicerata</taxon>
        <taxon>Arachnida</taxon>
        <taxon>Acari</taxon>
        <taxon>Acariformes</taxon>
        <taxon>Trombidiformes</taxon>
        <taxon>Prostigmata</taxon>
        <taxon>Eleutherengona</taxon>
        <taxon>Raphignathae</taxon>
        <taxon>Tetranychoidea</taxon>
        <taxon>Tetranychidae</taxon>
        <taxon>Tetranychus</taxon>
    </lineage>
</organism>
<feature type="signal peptide" evidence="5">
    <location>
        <begin position="1"/>
        <end position="20"/>
    </location>
</feature>
<comment type="similarity">
    <text evidence="2 4">Belongs to the AB hydrolase superfamily. Lipase family.</text>
</comment>
<evidence type="ECO:0000256" key="5">
    <source>
        <dbReference type="SAM" id="SignalP"/>
    </source>
</evidence>
<dbReference type="AlphaFoldDB" id="T1KTK9"/>
<dbReference type="eggNOG" id="ENOG502SHK7">
    <property type="taxonomic scope" value="Eukaryota"/>
</dbReference>
<dbReference type="PRINTS" id="PR00825">
    <property type="entry name" value="DOLALLERGEN"/>
</dbReference>
<dbReference type="Gene3D" id="3.40.50.1820">
    <property type="entry name" value="alpha/beta hydrolase"/>
    <property type="match status" value="1"/>
</dbReference>
<feature type="chain" id="PRO_5004581715" description="Lipase domain-containing protein" evidence="5">
    <location>
        <begin position="21"/>
        <end position="352"/>
    </location>
</feature>
<protein>
    <recommendedName>
        <fullName evidence="6">Lipase domain-containing protein</fullName>
    </recommendedName>
</protein>
<reference evidence="8" key="1">
    <citation type="submission" date="2011-08" db="EMBL/GenBank/DDBJ databases">
        <authorList>
            <person name="Rombauts S."/>
        </authorList>
    </citation>
    <scope>NUCLEOTIDE SEQUENCE</scope>
    <source>
        <strain evidence="8">London</strain>
    </source>
</reference>
<feature type="domain" description="Lipase" evidence="6">
    <location>
        <begin position="25"/>
        <end position="332"/>
    </location>
</feature>
<comment type="subcellular location">
    <subcellularLocation>
        <location evidence="1">Secreted</location>
    </subcellularLocation>
</comment>
<evidence type="ECO:0000313" key="7">
    <source>
        <dbReference type="EnsemblMetazoa" id="tetur21g00130.1"/>
    </source>
</evidence>
<dbReference type="InterPro" id="IPR029058">
    <property type="entry name" value="AB_hydrolase_fold"/>
</dbReference>
<gene>
    <name evidence="7" type="primary">107367319</name>
</gene>
<reference evidence="7" key="2">
    <citation type="submission" date="2015-06" db="UniProtKB">
        <authorList>
            <consortium name="EnsemblMetazoa"/>
        </authorList>
    </citation>
    <scope>IDENTIFICATION</scope>
</reference>
<evidence type="ECO:0000259" key="6">
    <source>
        <dbReference type="Pfam" id="PF00151"/>
    </source>
</evidence>
<dbReference type="OrthoDB" id="6422033at2759"/>
<dbReference type="InterPro" id="IPR002334">
    <property type="entry name" value="Allerg_PlipaseA1"/>
</dbReference>
<dbReference type="EnsemblMetazoa" id="tetur21g00130.1">
    <property type="protein sequence ID" value="tetur21g00130.1"/>
    <property type="gene ID" value="tetur21g00130"/>
</dbReference>
<proteinExistence type="inferred from homology"/>
<evidence type="ECO:0000256" key="3">
    <source>
        <dbReference type="ARBA" id="ARBA00022525"/>
    </source>
</evidence>
<dbReference type="PANTHER" id="PTHR11610:SF173">
    <property type="entry name" value="LIPASE DOMAIN-CONTAINING PROTEIN-RELATED"/>
    <property type="match status" value="1"/>
</dbReference>
<dbReference type="Proteomes" id="UP000015104">
    <property type="component" value="Unassembled WGS sequence"/>
</dbReference>
<dbReference type="STRING" id="32264.T1KTK9"/>
<name>T1KTK9_TETUR</name>
<keyword evidence="5" id="KW-0732">Signal</keyword>
<dbReference type="HOGENOM" id="CLU_027171_0_0_1"/>
<evidence type="ECO:0000313" key="8">
    <source>
        <dbReference type="Proteomes" id="UP000015104"/>
    </source>
</evidence>
<dbReference type="GO" id="GO:0005615">
    <property type="term" value="C:extracellular space"/>
    <property type="evidence" value="ECO:0007669"/>
    <property type="project" value="TreeGrafter"/>
</dbReference>
<keyword evidence="8" id="KW-1185">Reference proteome</keyword>
<dbReference type="PRINTS" id="PR00821">
    <property type="entry name" value="TAGLIPASE"/>
</dbReference>
<dbReference type="InterPro" id="IPR013818">
    <property type="entry name" value="Lipase"/>
</dbReference>
<dbReference type="Pfam" id="PF00151">
    <property type="entry name" value="Lipase"/>
    <property type="match status" value="1"/>
</dbReference>
<dbReference type="PANTHER" id="PTHR11610">
    <property type="entry name" value="LIPASE"/>
    <property type="match status" value="1"/>
</dbReference>
<keyword evidence="3" id="KW-0964">Secreted</keyword>
<dbReference type="GO" id="GO:0016042">
    <property type="term" value="P:lipid catabolic process"/>
    <property type="evidence" value="ECO:0007669"/>
    <property type="project" value="TreeGrafter"/>
</dbReference>